<dbReference type="EMBL" id="BFAA01022136">
    <property type="protein sequence ID" value="GCB82450.1"/>
    <property type="molecule type" value="Genomic_DNA"/>
</dbReference>
<dbReference type="STRING" id="75743.A0A401QAQ8"/>
<feature type="non-terminal residue" evidence="2">
    <location>
        <position position="1"/>
    </location>
</feature>
<evidence type="ECO:0000313" key="3">
    <source>
        <dbReference type="Proteomes" id="UP000288216"/>
    </source>
</evidence>
<dbReference type="Pfam" id="PF18114">
    <property type="entry name" value="Suv3_N"/>
    <property type="match status" value="1"/>
</dbReference>
<reference evidence="2 3" key="1">
    <citation type="journal article" date="2018" name="Nat. Ecol. Evol.">
        <title>Shark genomes provide insights into elasmobranch evolution and the origin of vertebrates.</title>
        <authorList>
            <person name="Hara Y"/>
            <person name="Yamaguchi K"/>
            <person name="Onimaru K"/>
            <person name="Kadota M"/>
            <person name="Koyanagi M"/>
            <person name="Keeley SD"/>
            <person name="Tatsumi K"/>
            <person name="Tanaka K"/>
            <person name="Motone F"/>
            <person name="Kageyama Y"/>
            <person name="Nozu R"/>
            <person name="Adachi N"/>
            <person name="Nishimura O"/>
            <person name="Nakagawa R"/>
            <person name="Tanegashima C"/>
            <person name="Kiyatake I"/>
            <person name="Matsumoto R"/>
            <person name="Murakumo K"/>
            <person name="Nishida K"/>
            <person name="Terakita A"/>
            <person name="Kuratani S"/>
            <person name="Sato K"/>
            <person name="Hyodo S Kuraku.S."/>
        </authorList>
    </citation>
    <scope>NUCLEOTIDE SEQUENCE [LARGE SCALE GENOMIC DNA]</scope>
</reference>
<evidence type="ECO:0000259" key="1">
    <source>
        <dbReference type="Pfam" id="PF18114"/>
    </source>
</evidence>
<proteinExistence type="predicted"/>
<keyword evidence="3" id="KW-1185">Reference proteome</keyword>
<sequence length="73" mass="8553">RLFHQAFISFRKYVMEVESLSVDLHIILNDICCGAGHVDDLFPYFLRHAKQVFPMLDCMEDLRKISDLRLPAN</sequence>
<feature type="domain" description="Suv3 N-terminal" evidence="1">
    <location>
        <begin position="1"/>
        <end position="62"/>
    </location>
</feature>
<name>A0A401QAQ8_SCYTO</name>
<organism evidence="2 3">
    <name type="scientific">Scyliorhinus torazame</name>
    <name type="common">Cloudy catshark</name>
    <name type="synonym">Catulus torazame</name>
    <dbReference type="NCBI Taxonomy" id="75743"/>
    <lineage>
        <taxon>Eukaryota</taxon>
        <taxon>Metazoa</taxon>
        <taxon>Chordata</taxon>
        <taxon>Craniata</taxon>
        <taxon>Vertebrata</taxon>
        <taxon>Chondrichthyes</taxon>
        <taxon>Elasmobranchii</taxon>
        <taxon>Galeomorphii</taxon>
        <taxon>Galeoidea</taxon>
        <taxon>Carcharhiniformes</taxon>
        <taxon>Scyliorhinidae</taxon>
        <taxon>Scyliorhinus</taxon>
    </lineage>
</organism>
<evidence type="ECO:0000313" key="2">
    <source>
        <dbReference type="EMBL" id="GCB82450.1"/>
    </source>
</evidence>
<dbReference type="Proteomes" id="UP000288216">
    <property type="component" value="Unassembled WGS sequence"/>
</dbReference>
<dbReference type="AlphaFoldDB" id="A0A401QAQ8"/>
<dbReference type="Gene3D" id="1.10.1740.140">
    <property type="match status" value="1"/>
</dbReference>
<dbReference type="InterPro" id="IPR041453">
    <property type="entry name" value="Suv3_N"/>
</dbReference>
<accession>A0A401QAQ8</accession>
<dbReference type="OrthoDB" id="6692397at2759"/>
<comment type="caution">
    <text evidence="2">The sequence shown here is derived from an EMBL/GenBank/DDBJ whole genome shotgun (WGS) entry which is preliminary data.</text>
</comment>
<gene>
    <name evidence="2" type="ORF">scyTo_0022329</name>
</gene>
<feature type="non-terminal residue" evidence="2">
    <location>
        <position position="73"/>
    </location>
</feature>
<protein>
    <recommendedName>
        <fullName evidence="1">Suv3 N-terminal domain-containing protein</fullName>
    </recommendedName>
</protein>